<evidence type="ECO:0000256" key="1">
    <source>
        <dbReference type="ARBA" id="ARBA00004141"/>
    </source>
</evidence>
<reference evidence="6 7" key="1">
    <citation type="submission" date="2017-02" db="EMBL/GenBank/DDBJ databases">
        <authorList>
            <person name="Peterson S.W."/>
        </authorList>
    </citation>
    <scope>NUCLEOTIDE SEQUENCE [LARGE SCALE GENOMIC DNA]</scope>
    <source>
        <strain evidence="6 7">P15</strain>
    </source>
</reference>
<organism evidence="6 7">
    <name type="scientific">Pseudoxanthomonas indica</name>
    <dbReference type="NCBI Taxonomy" id="428993"/>
    <lineage>
        <taxon>Bacteria</taxon>
        <taxon>Pseudomonadati</taxon>
        <taxon>Pseudomonadota</taxon>
        <taxon>Gammaproteobacteria</taxon>
        <taxon>Lysobacterales</taxon>
        <taxon>Lysobacteraceae</taxon>
        <taxon>Pseudoxanthomonas</taxon>
    </lineage>
</organism>
<keyword evidence="6" id="KW-0489">Methyltransferase</keyword>
<feature type="transmembrane region" description="Helical" evidence="5">
    <location>
        <begin position="186"/>
        <end position="207"/>
    </location>
</feature>
<evidence type="ECO:0000313" key="6">
    <source>
        <dbReference type="EMBL" id="SKC75112.1"/>
    </source>
</evidence>
<evidence type="ECO:0000256" key="5">
    <source>
        <dbReference type="SAM" id="Phobius"/>
    </source>
</evidence>
<keyword evidence="7" id="KW-1185">Reference proteome</keyword>
<evidence type="ECO:0000313" key="7">
    <source>
        <dbReference type="Proteomes" id="UP000190341"/>
    </source>
</evidence>
<keyword evidence="4 5" id="KW-0472">Membrane</keyword>
<dbReference type="Gene3D" id="1.20.120.1630">
    <property type="match status" value="1"/>
</dbReference>
<dbReference type="InterPro" id="IPR007269">
    <property type="entry name" value="ICMT_MeTrfase"/>
</dbReference>
<dbReference type="STRING" id="428993.SAMN06296058_2483"/>
<accession>A0A1T5LGH8</accession>
<sequence>MAADSSRKLRSELGGLAPPNSFLSSASVLPASSVPIRTGLTGLFMATLAWVAILHWRLPALPAIVLLVVSTAIPMWLLELRRHSRAFDHGDHERQVPLKQLRLQRLIGLAGVAILFASSITMQNFLAKDWIVGVYEWTLPAAPVLGFFCLWQLFCRPGPPSPIEELGISIVGAWNQKRLDAGGVQILLGWVVKAFFLPLMLAWSYVWLADASDQNWNSIGWASFFAIAMAWLYAIDTAFATIGYMSTSRRIGAHIRSVDTALLGWLSALACYPPLSLLVLRTWLEYKDGFEWDAWLHASPALALVWGAAILLLTAIYTLSTVMFGPRFSNLTNRGIITSGPYRYCKHPAYFCKNLSWWLISVPFVANAGLKTALFNSLALIGVNIIYWLRARTEERHLMQDESYRQYAAWIDKHGLLGSLRHRLAGRS</sequence>
<evidence type="ECO:0000256" key="3">
    <source>
        <dbReference type="ARBA" id="ARBA00022989"/>
    </source>
</evidence>
<feature type="transmembrane region" description="Helical" evidence="5">
    <location>
        <begin position="60"/>
        <end position="78"/>
    </location>
</feature>
<feature type="transmembrane region" description="Helical" evidence="5">
    <location>
        <begin position="262"/>
        <end position="284"/>
    </location>
</feature>
<dbReference type="GO" id="GO:0004671">
    <property type="term" value="F:protein C-terminal S-isoprenylcysteine carboxyl O-methyltransferase activity"/>
    <property type="evidence" value="ECO:0007669"/>
    <property type="project" value="InterPro"/>
</dbReference>
<feature type="transmembrane region" description="Helical" evidence="5">
    <location>
        <begin position="219"/>
        <end position="242"/>
    </location>
</feature>
<dbReference type="Pfam" id="PF04140">
    <property type="entry name" value="ICMT"/>
    <property type="match status" value="1"/>
</dbReference>
<feature type="transmembrane region" description="Helical" evidence="5">
    <location>
        <begin position="304"/>
        <end position="326"/>
    </location>
</feature>
<keyword evidence="2 5" id="KW-0812">Transmembrane</keyword>
<dbReference type="EMBL" id="FUZV01000002">
    <property type="protein sequence ID" value="SKC75112.1"/>
    <property type="molecule type" value="Genomic_DNA"/>
</dbReference>
<keyword evidence="6" id="KW-0808">Transferase</keyword>
<feature type="transmembrane region" description="Helical" evidence="5">
    <location>
        <begin position="137"/>
        <end position="154"/>
    </location>
</feature>
<dbReference type="AlphaFoldDB" id="A0A1T5LGH8"/>
<protein>
    <submittedName>
        <fullName evidence="6">Isoprenylcysteine carboxyl methyltransferase (ICMT) family protein</fullName>
    </submittedName>
</protein>
<gene>
    <name evidence="6" type="ORF">SAMN06296058_2483</name>
</gene>
<dbReference type="Proteomes" id="UP000190341">
    <property type="component" value="Unassembled WGS sequence"/>
</dbReference>
<evidence type="ECO:0000256" key="2">
    <source>
        <dbReference type="ARBA" id="ARBA00022692"/>
    </source>
</evidence>
<comment type="subcellular location">
    <subcellularLocation>
        <location evidence="1">Membrane</location>
        <topology evidence="1">Multi-pass membrane protein</topology>
    </subcellularLocation>
</comment>
<feature type="transmembrane region" description="Helical" evidence="5">
    <location>
        <begin position="34"/>
        <end position="54"/>
    </location>
</feature>
<proteinExistence type="predicted"/>
<evidence type="ECO:0000256" key="4">
    <source>
        <dbReference type="ARBA" id="ARBA00023136"/>
    </source>
</evidence>
<feature type="transmembrane region" description="Helical" evidence="5">
    <location>
        <begin position="106"/>
        <end position="125"/>
    </location>
</feature>
<keyword evidence="3 5" id="KW-1133">Transmembrane helix</keyword>
<dbReference type="GO" id="GO:0016020">
    <property type="term" value="C:membrane"/>
    <property type="evidence" value="ECO:0007669"/>
    <property type="project" value="UniProtKB-SubCell"/>
</dbReference>
<name>A0A1T5LGH8_9GAMM</name>
<dbReference type="GO" id="GO:0032259">
    <property type="term" value="P:methylation"/>
    <property type="evidence" value="ECO:0007669"/>
    <property type="project" value="UniProtKB-KW"/>
</dbReference>